<dbReference type="OrthoDB" id="9791535at2"/>
<proteinExistence type="predicted"/>
<dbReference type="Pfam" id="PF09719">
    <property type="entry name" value="C_GCAxxG_C_C"/>
    <property type="match status" value="1"/>
</dbReference>
<reference evidence="2" key="1">
    <citation type="submission" date="2016-09" db="EMBL/GenBank/DDBJ databases">
        <title>Genome sequence of Chlorobaculum limnaeum.</title>
        <authorList>
            <person name="Liu Z."/>
            <person name="Tank M."/>
            <person name="Bryant D.A."/>
        </authorList>
    </citation>
    <scope>NUCLEOTIDE SEQUENCE [LARGE SCALE GENOMIC DNA]</scope>
    <source>
        <strain evidence="2">DSM 1677</strain>
    </source>
</reference>
<protein>
    <recommendedName>
        <fullName evidence="4">C_GCAxxG_C_C family protein</fullName>
    </recommendedName>
</protein>
<evidence type="ECO:0000256" key="1">
    <source>
        <dbReference type="SAM" id="Phobius"/>
    </source>
</evidence>
<evidence type="ECO:0000313" key="2">
    <source>
        <dbReference type="EMBL" id="AOS84057.1"/>
    </source>
</evidence>
<accession>A0A1D8D4E4</accession>
<feature type="transmembrane region" description="Helical" evidence="1">
    <location>
        <begin position="42"/>
        <end position="65"/>
    </location>
</feature>
<evidence type="ECO:0008006" key="4">
    <source>
        <dbReference type="Google" id="ProtNLM"/>
    </source>
</evidence>
<dbReference type="InterPro" id="IPR010181">
    <property type="entry name" value="CGCAxxGCC_motif"/>
</dbReference>
<dbReference type="KEGG" id="clz:BIU88_07840"/>
<dbReference type="Proteomes" id="UP000095185">
    <property type="component" value="Chromosome"/>
</dbReference>
<keyword evidence="3" id="KW-1185">Reference proteome</keyword>
<keyword evidence="1" id="KW-0812">Transmembrane</keyword>
<gene>
    <name evidence="2" type="ORF">BIU88_07840</name>
</gene>
<keyword evidence="1" id="KW-0472">Membrane</keyword>
<dbReference type="AlphaFoldDB" id="A0A1D8D4E4"/>
<name>A0A1D8D4E4_CHLLM</name>
<dbReference type="STRING" id="274537.BIU88_07840"/>
<evidence type="ECO:0000313" key="3">
    <source>
        <dbReference type="Proteomes" id="UP000095185"/>
    </source>
</evidence>
<dbReference type="NCBIfam" id="TIGR01909">
    <property type="entry name" value="C_GCAxxG_C_C"/>
    <property type="match status" value="1"/>
</dbReference>
<dbReference type="EMBL" id="CP017305">
    <property type="protein sequence ID" value="AOS84057.1"/>
    <property type="molecule type" value="Genomic_DNA"/>
</dbReference>
<organism evidence="2 3">
    <name type="scientific">Chlorobaculum limnaeum</name>
    <dbReference type="NCBI Taxonomy" id="274537"/>
    <lineage>
        <taxon>Bacteria</taxon>
        <taxon>Pseudomonadati</taxon>
        <taxon>Chlorobiota</taxon>
        <taxon>Chlorobiia</taxon>
        <taxon>Chlorobiales</taxon>
        <taxon>Chlorobiaceae</taxon>
        <taxon>Chlorobaculum</taxon>
    </lineage>
</organism>
<keyword evidence="1" id="KW-1133">Transmembrane helix</keyword>
<sequence>MNRKEKALQLFSNRCNCSQAVFAAFRRAEVLDEASALRMATVFGGGVAGAGGGLCGAVSGALLALSMRYGMGGIEELANKTKSYELGRQFMAEFEKRMGSCRCESILGLCIGEPENLQKARELKLFETVCVDAVGTAADILEEMLNAEVS</sequence>